<evidence type="ECO:0008006" key="4">
    <source>
        <dbReference type="Google" id="ProtNLM"/>
    </source>
</evidence>
<sequence>MTAPWMTDVEKLRQALAAKDRAGANDAVAALLDAKAPLGQQWRQIAELMRVSGELTLALRAIDAFVAAAKGAPAARYSKVVLLTQAGRLREAHELAETLPAHIPDPAGRAYLLGNTALTLGRVEEARAYLLTAVKHRPGWGPAWLTLSSSGSLKDNPIGEQMLADRAAAERQPEGDLARYWYAVGKLHADRGEHDDAFAAFAQGAALLRKLTPYSRQGNEKAAHAAMSGFPAGFIEELNRQQGIDTSRPIFVTGLPRSGTTLVEQILASHSRVADGAELNLLHHAAVATGGVSGEAIAQHLAAGGSIEKLGGLYLHLMAERFGPEGRIVDKTIDASRFLGLASSILPEAPLVWMRRDPLDSAWSCFRTFFIHGVAWSYDLTDIAHHFMLEDRLLSFWQERLGERLLVVPYAELVDAPESWTARIVKHCGLGEEAGVYAHHETDRAVATASSLQVRRPINRDGLNVAAPYRKHLQPFIDAYRG</sequence>
<dbReference type="EMBL" id="BBWU01000029">
    <property type="protein sequence ID" value="GAO39408.1"/>
    <property type="molecule type" value="Genomic_DNA"/>
</dbReference>
<gene>
    <name evidence="2" type="ORF">SCH01S_29_00960</name>
</gene>
<dbReference type="SMART" id="SM00028">
    <property type="entry name" value="TPR"/>
    <property type="match status" value="2"/>
</dbReference>
<dbReference type="Proteomes" id="UP000033202">
    <property type="component" value="Unassembled WGS sequence"/>
</dbReference>
<evidence type="ECO:0000313" key="2">
    <source>
        <dbReference type="EMBL" id="GAO39408.1"/>
    </source>
</evidence>
<protein>
    <recommendedName>
        <fullName evidence="4">Sulfotransferase</fullName>
    </recommendedName>
</protein>
<keyword evidence="3" id="KW-1185">Reference proteome</keyword>
<dbReference type="OrthoDB" id="9800698at2"/>
<dbReference type="SUPFAM" id="SSF48452">
    <property type="entry name" value="TPR-like"/>
    <property type="match status" value="1"/>
</dbReference>
<dbReference type="PANTHER" id="PTHR12788:SF10">
    <property type="entry name" value="PROTEIN-TYROSINE SULFOTRANSFERASE"/>
    <property type="match status" value="1"/>
</dbReference>
<dbReference type="GO" id="GO:0008476">
    <property type="term" value="F:protein-tyrosine sulfotransferase activity"/>
    <property type="evidence" value="ECO:0007669"/>
    <property type="project" value="InterPro"/>
</dbReference>
<evidence type="ECO:0000256" key="1">
    <source>
        <dbReference type="ARBA" id="ARBA00022679"/>
    </source>
</evidence>
<dbReference type="InterPro" id="IPR019734">
    <property type="entry name" value="TPR_rpt"/>
</dbReference>
<reference evidence="2 3" key="1">
    <citation type="submission" date="2015-04" db="EMBL/GenBank/DDBJ databases">
        <title>Whole genome shotgun sequence of Sphingomonas changbaiensis NBRC 104936.</title>
        <authorList>
            <person name="Katano-Makiyama Y."/>
            <person name="Hosoyama A."/>
            <person name="Hashimoto M."/>
            <person name="Noguchi M."/>
            <person name="Tsuchikane K."/>
            <person name="Ohji S."/>
            <person name="Yamazoe A."/>
            <person name="Ichikawa N."/>
            <person name="Kimura A."/>
            <person name="Fujita N."/>
        </authorList>
    </citation>
    <scope>NUCLEOTIDE SEQUENCE [LARGE SCALE GENOMIC DNA]</scope>
    <source>
        <strain evidence="2 3">NBRC 104936</strain>
    </source>
</reference>
<proteinExistence type="predicted"/>
<dbReference type="InterPro" id="IPR011990">
    <property type="entry name" value="TPR-like_helical_dom_sf"/>
</dbReference>
<comment type="caution">
    <text evidence="2">The sequence shown here is derived from an EMBL/GenBank/DDBJ whole genome shotgun (WGS) entry which is preliminary data.</text>
</comment>
<dbReference type="InterPro" id="IPR026634">
    <property type="entry name" value="TPST-like"/>
</dbReference>
<name>A0A0E9MPJ6_9SPHN</name>
<dbReference type="SUPFAM" id="SSF52540">
    <property type="entry name" value="P-loop containing nucleoside triphosphate hydrolases"/>
    <property type="match status" value="1"/>
</dbReference>
<keyword evidence="1" id="KW-0808">Transferase</keyword>
<evidence type="ECO:0000313" key="3">
    <source>
        <dbReference type="Proteomes" id="UP000033202"/>
    </source>
</evidence>
<dbReference type="RefSeq" id="WP_084689459.1">
    <property type="nucleotide sequence ID" value="NZ_BBWU01000029.1"/>
</dbReference>
<organism evidence="2 3">
    <name type="scientific">Sphingomonas changbaiensis NBRC 104936</name>
    <dbReference type="NCBI Taxonomy" id="1219043"/>
    <lineage>
        <taxon>Bacteria</taxon>
        <taxon>Pseudomonadati</taxon>
        <taxon>Pseudomonadota</taxon>
        <taxon>Alphaproteobacteria</taxon>
        <taxon>Sphingomonadales</taxon>
        <taxon>Sphingomonadaceae</taxon>
        <taxon>Sphingomonas</taxon>
    </lineage>
</organism>
<dbReference type="STRING" id="1219043.SCH01S_29_00960"/>
<dbReference type="Gene3D" id="3.40.50.300">
    <property type="entry name" value="P-loop containing nucleotide triphosphate hydrolases"/>
    <property type="match status" value="1"/>
</dbReference>
<dbReference type="AlphaFoldDB" id="A0A0E9MPJ6"/>
<dbReference type="PANTHER" id="PTHR12788">
    <property type="entry name" value="PROTEIN-TYROSINE SULFOTRANSFERASE 2"/>
    <property type="match status" value="1"/>
</dbReference>
<dbReference type="InterPro" id="IPR027417">
    <property type="entry name" value="P-loop_NTPase"/>
</dbReference>
<dbReference type="Gene3D" id="1.25.40.10">
    <property type="entry name" value="Tetratricopeptide repeat domain"/>
    <property type="match status" value="1"/>
</dbReference>
<accession>A0A0E9MPJ6</accession>
<dbReference type="Pfam" id="PF13469">
    <property type="entry name" value="Sulfotransfer_3"/>
    <property type="match status" value="1"/>
</dbReference>